<keyword evidence="2" id="KW-1185">Reference proteome</keyword>
<proteinExistence type="predicted"/>
<dbReference type="AlphaFoldDB" id="A0A7W6A066"/>
<evidence type="ECO:0000313" key="2">
    <source>
        <dbReference type="Proteomes" id="UP000562395"/>
    </source>
</evidence>
<evidence type="ECO:0000313" key="1">
    <source>
        <dbReference type="EMBL" id="MBB3860865.1"/>
    </source>
</evidence>
<dbReference type="RefSeq" id="WP_183613116.1">
    <property type="nucleotide sequence ID" value="NZ_JACICY010000004.1"/>
</dbReference>
<name>A0A7W6A066_9SPHN</name>
<comment type="caution">
    <text evidence="1">The sequence shown here is derived from an EMBL/GenBank/DDBJ whole genome shotgun (WGS) entry which is preliminary data.</text>
</comment>
<reference evidence="1 2" key="1">
    <citation type="submission" date="2020-08" db="EMBL/GenBank/DDBJ databases">
        <title>Genomic Encyclopedia of Type Strains, Phase IV (KMG-IV): sequencing the most valuable type-strain genomes for metagenomic binning, comparative biology and taxonomic classification.</title>
        <authorList>
            <person name="Goeker M."/>
        </authorList>
    </citation>
    <scope>NUCLEOTIDE SEQUENCE [LARGE SCALE GENOMIC DNA]</scope>
    <source>
        <strain evidence="1 2">DSM 14552</strain>
    </source>
</reference>
<gene>
    <name evidence="1" type="ORF">GGQ88_002134</name>
</gene>
<sequence>MNPNRFGHFVAIDWSGAAGERHKGIAVAMATRGDAAPHLVRPAHRWSRQDVLDWLLTALPDDALVGMDLGISLPFADKGTFFPGWPDSPPDAHALWALVDELCADDTHLSVGAFVDHPHASAHFRRHGGREGASFGGGEGRFRVTEAAQRRMGCRPYSNFNLVGAAQVGKSSLTGMRLLNRLDRRIPVWPVDPLPPRGPVLCEIYTTIAAMAAGRAPGRSKMRDAAALDTALAALGSAPSGFGGVLDDHTCDALATAAWLRRVAHDPRLWSPRELTAQIAQTEGWTFGAT</sequence>
<accession>A0A7W6A066</accession>
<organism evidence="1 2">
    <name type="scientific">Novosphingobium hassiacum</name>
    <dbReference type="NCBI Taxonomy" id="173676"/>
    <lineage>
        <taxon>Bacteria</taxon>
        <taxon>Pseudomonadati</taxon>
        <taxon>Pseudomonadota</taxon>
        <taxon>Alphaproteobacteria</taxon>
        <taxon>Sphingomonadales</taxon>
        <taxon>Sphingomonadaceae</taxon>
        <taxon>Novosphingobium</taxon>
    </lineage>
</organism>
<evidence type="ECO:0008006" key="3">
    <source>
        <dbReference type="Google" id="ProtNLM"/>
    </source>
</evidence>
<protein>
    <recommendedName>
        <fullName evidence="3">DUF429 domain-containing protein</fullName>
    </recommendedName>
</protein>
<dbReference type="EMBL" id="JACICY010000004">
    <property type="protein sequence ID" value="MBB3860865.1"/>
    <property type="molecule type" value="Genomic_DNA"/>
</dbReference>
<dbReference type="Proteomes" id="UP000562395">
    <property type="component" value="Unassembled WGS sequence"/>
</dbReference>